<dbReference type="GO" id="GO:0008270">
    <property type="term" value="F:zinc ion binding"/>
    <property type="evidence" value="ECO:0007669"/>
    <property type="project" value="InterPro"/>
</dbReference>
<dbReference type="SUPFAM" id="SSF57756">
    <property type="entry name" value="Retrovirus zinc finger-like domains"/>
    <property type="match status" value="1"/>
</dbReference>
<dbReference type="InterPro" id="IPR035901">
    <property type="entry name" value="GIY-YIG_endonuc_sf"/>
</dbReference>
<name>A0A6C0CDR8_9ZZZZ</name>
<dbReference type="InterPro" id="IPR036875">
    <property type="entry name" value="Znf_CCHC_sf"/>
</dbReference>
<dbReference type="PROSITE" id="PS50158">
    <property type="entry name" value="ZF_CCHC"/>
    <property type="match status" value="1"/>
</dbReference>
<evidence type="ECO:0000259" key="2">
    <source>
        <dbReference type="PROSITE" id="PS50164"/>
    </source>
</evidence>
<protein>
    <recommendedName>
        <fullName evidence="4">CCHC-type domain-containing protein</fullName>
    </recommendedName>
</protein>
<dbReference type="EMBL" id="MN739395">
    <property type="protein sequence ID" value="QHT02447.1"/>
    <property type="molecule type" value="Genomic_DNA"/>
</dbReference>
<sequence>MPTYYTQSGEKIRNPEAYALTGAPMFKTKYSESNDINAPTTIYKLNLEDGKKYVGKTTNFDRRMDQHFSGNGSKVTKKFKPIDGKTIDEVHGFFSDEVEQGCTEEYINKYGYDKVRGGYYTNSKTLNKTNNMKSSKKEVICFKCGNTGHYANQCYVDNKESDESYYSDDY</sequence>
<evidence type="ECO:0000313" key="3">
    <source>
        <dbReference type="EMBL" id="QHT02447.1"/>
    </source>
</evidence>
<feature type="domain" description="CCHC-type" evidence="1">
    <location>
        <begin position="141"/>
        <end position="154"/>
    </location>
</feature>
<dbReference type="GO" id="GO:0003676">
    <property type="term" value="F:nucleic acid binding"/>
    <property type="evidence" value="ECO:0007669"/>
    <property type="project" value="InterPro"/>
</dbReference>
<dbReference type="PROSITE" id="PS50164">
    <property type="entry name" value="GIY_YIG"/>
    <property type="match status" value="1"/>
</dbReference>
<dbReference type="SMART" id="SM00343">
    <property type="entry name" value="ZnF_C2HC"/>
    <property type="match status" value="1"/>
</dbReference>
<dbReference type="InterPro" id="IPR000305">
    <property type="entry name" value="GIY-YIG_endonuc"/>
</dbReference>
<dbReference type="Gene3D" id="3.40.1440.10">
    <property type="entry name" value="GIY-YIG endonuclease"/>
    <property type="match status" value="1"/>
</dbReference>
<accession>A0A6C0CDR8</accession>
<dbReference type="CDD" id="cd00719">
    <property type="entry name" value="GIY-YIG_SF"/>
    <property type="match status" value="1"/>
</dbReference>
<dbReference type="AlphaFoldDB" id="A0A6C0CDR8"/>
<organism evidence="3">
    <name type="scientific">viral metagenome</name>
    <dbReference type="NCBI Taxonomy" id="1070528"/>
    <lineage>
        <taxon>unclassified sequences</taxon>
        <taxon>metagenomes</taxon>
        <taxon>organismal metagenomes</taxon>
    </lineage>
</organism>
<feature type="domain" description="GIY-YIG" evidence="2">
    <location>
        <begin position="38"/>
        <end position="128"/>
    </location>
</feature>
<evidence type="ECO:0008006" key="4">
    <source>
        <dbReference type="Google" id="ProtNLM"/>
    </source>
</evidence>
<dbReference type="InterPro" id="IPR001878">
    <property type="entry name" value="Znf_CCHC"/>
</dbReference>
<dbReference type="SUPFAM" id="SSF82771">
    <property type="entry name" value="GIY-YIG endonuclease"/>
    <property type="match status" value="1"/>
</dbReference>
<proteinExistence type="predicted"/>
<dbReference type="Pfam" id="PF00098">
    <property type="entry name" value="zf-CCHC"/>
    <property type="match status" value="1"/>
</dbReference>
<dbReference type="Pfam" id="PF01541">
    <property type="entry name" value="GIY-YIG"/>
    <property type="match status" value="1"/>
</dbReference>
<evidence type="ECO:0000259" key="1">
    <source>
        <dbReference type="PROSITE" id="PS50158"/>
    </source>
</evidence>
<reference evidence="3" key="1">
    <citation type="journal article" date="2020" name="Nature">
        <title>Giant virus diversity and host interactions through global metagenomics.</title>
        <authorList>
            <person name="Schulz F."/>
            <person name="Roux S."/>
            <person name="Paez-Espino D."/>
            <person name="Jungbluth S."/>
            <person name="Walsh D.A."/>
            <person name="Denef V.J."/>
            <person name="McMahon K.D."/>
            <person name="Konstantinidis K.T."/>
            <person name="Eloe-Fadrosh E.A."/>
            <person name="Kyrpides N.C."/>
            <person name="Woyke T."/>
        </authorList>
    </citation>
    <scope>NUCLEOTIDE SEQUENCE</scope>
    <source>
        <strain evidence="3">GVMAG-M-3300020595-32</strain>
    </source>
</reference>
<dbReference type="Gene3D" id="4.10.60.10">
    <property type="entry name" value="Zinc finger, CCHC-type"/>
    <property type="match status" value="1"/>
</dbReference>